<name>A0ABM1NSU2_DROAR</name>
<dbReference type="Pfam" id="PF00023">
    <property type="entry name" value="Ank"/>
    <property type="match status" value="1"/>
</dbReference>
<dbReference type="GeneID" id="108610442"/>
<dbReference type="PANTHER" id="PTHR24166:SF48">
    <property type="entry name" value="PROTEIN VAPYRIN"/>
    <property type="match status" value="1"/>
</dbReference>
<dbReference type="InterPro" id="IPR002110">
    <property type="entry name" value="Ankyrin_rpt"/>
</dbReference>
<protein>
    <submittedName>
        <fullName evidence="5">Ankyrin repeat domain-containing protein 50</fullName>
    </submittedName>
</protein>
<dbReference type="Proteomes" id="UP000694904">
    <property type="component" value="Chromosome 3"/>
</dbReference>
<evidence type="ECO:0000313" key="5">
    <source>
        <dbReference type="RefSeq" id="XP_017858028.1"/>
    </source>
</evidence>
<dbReference type="Pfam" id="PF12796">
    <property type="entry name" value="Ank_2"/>
    <property type="match status" value="1"/>
</dbReference>
<feature type="repeat" description="ANK" evidence="3">
    <location>
        <begin position="284"/>
        <end position="316"/>
    </location>
</feature>
<keyword evidence="4" id="KW-1185">Reference proteome</keyword>
<evidence type="ECO:0000256" key="1">
    <source>
        <dbReference type="ARBA" id="ARBA00022737"/>
    </source>
</evidence>
<feature type="repeat" description="ANK" evidence="3">
    <location>
        <begin position="350"/>
        <end position="375"/>
    </location>
</feature>
<dbReference type="PROSITE" id="PS50088">
    <property type="entry name" value="ANK_REPEAT"/>
    <property type="match status" value="4"/>
</dbReference>
<accession>A0ABM1NSU2</accession>
<reference evidence="5" key="3">
    <citation type="submission" date="2025-08" db="UniProtKB">
        <authorList>
            <consortium name="RefSeq"/>
        </authorList>
    </citation>
    <scope>IDENTIFICATION</scope>
    <source>
        <tissue evidence="5">Whole organism</tissue>
    </source>
</reference>
<keyword evidence="1" id="KW-0677">Repeat</keyword>
<keyword evidence="2 3" id="KW-0040">ANK repeat</keyword>
<organism evidence="4 5">
    <name type="scientific">Drosophila arizonae</name>
    <name type="common">Fruit fly</name>
    <dbReference type="NCBI Taxonomy" id="7263"/>
    <lineage>
        <taxon>Eukaryota</taxon>
        <taxon>Metazoa</taxon>
        <taxon>Ecdysozoa</taxon>
        <taxon>Arthropoda</taxon>
        <taxon>Hexapoda</taxon>
        <taxon>Insecta</taxon>
        <taxon>Pterygota</taxon>
        <taxon>Neoptera</taxon>
        <taxon>Endopterygota</taxon>
        <taxon>Diptera</taxon>
        <taxon>Brachycera</taxon>
        <taxon>Muscomorpha</taxon>
        <taxon>Ephydroidea</taxon>
        <taxon>Drosophilidae</taxon>
        <taxon>Drosophila</taxon>
    </lineage>
</organism>
<dbReference type="SMART" id="SM00248">
    <property type="entry name" value="ANK"/>
    <property type="match status" value="8"/>
</dbReference>
<feature type="repeat" description="ANK" evidence="3">
    <location>
        <begin position="317"/>
        <end position="349"/>
    </location>
</feature>
<dbReference type="PROSITE" id="PS50297">
    <property type="entry name" value="ANK_REP_REGION"/>
    <property type="match status" value="4"/>
</dbReference>
<dbReference type="Gene3D" id="1.25.40.20">
    <property type="entry name" value="Ankyrin repeat-containing domain"/>
    <property type="match status" value="3"/>
</dbReference>
<dbReference type="PANTHER" id="PTHR24166">
    <property type="entry name" value="ROLLING PEBBLES, ISOFORM B"/>
    <property type="match status" value="1"/>
</dbReference>
<reference evidence="4" key="1">
    <citation type="journal article" date="1997" name="Nucleic Acids Res.">
        <title>tRNAscan-SE: a program for improved detection of transfer RNA genes in genomic sequence.</title>
        <authorList>
            <person name="Lowe T.M."/>
            <person name="Eddy S.R."/>
        </authorList>
    </citation>
    <scope>NUCLEOTIDE SEQUENCE [LARGE SCALE GENOMIC DNA]</scope>
</reference>
<reference evidence="4" key="2">
    <citation type="journal article" date="2016" name="G3 (Bethesda)">
        <title>Genome Evolution in Three Species of Cactophilic Drosophila.</title>
        <authorList>
            <person name="Sanchez-Flores A."/>
            <person name="Penazola F."/>
            <person name="Carpinteyro-Ponce J."/>
            <person name="Nazario-Yepiz N."/>
            <person name="Abreu-Goodger C."/>
            <person name="Machado C.A."/>
            <person name="Markow T.A."/>
        </authorList>
    </citation>
    <scope>NUCLEOTIDE SEQUENCE [LARGE SCALE GENOMIC DNA]</scope>
</reference>
<dbReference type="InterPro" id="IPR050889">
    <property type="entry name" value="Dendritic_Spine_Reg/Scaffold"/>
</dbReference>
<sequence>MIGGGNFSSFIWSALWSAPLFLFSLLSSAFPCSVSTLNFISIYHLQPLRLVCLLFLWTNEKMLSYDLNERLMSAVHSGDFGQALDCILEGAQATYVSATCGRTAVGTAALLGDAELLELLVQSCEEPQLNVYHQAHADALEIDITPEGMEKLEWVDEFEGESWSSENTEGGVGDGGGGVAGEDSQLYHYYAKTFENTGEFLTQCCASCRQQDPHIYDADLVTPLHYAAAWGHVECVAVLLKHQAPINVVNSEGYTPLHVGAGNAEVTRQLIQHGALVNSKTLSDGKTALHLAIENRCTEAARLLLQTNVNFNETDDEGETPLMLAVACNQLELAQELIERGARVNLQDKEGYTALYFAVIGRHRQLAKLLLERGARRLPAHHLLHHCLGPDAEDRAMVELLLQHGESLSVRDSDNLTPVMRAIHQQLPEMLEFLLDQANQQRLLGLYTDAQDVGLLLFAVQQIEQLSAFRQILRVLLAKLPSARRDLYSFQPPTVVCGFVYSETPLARAISLQRLDIAQLLLREGCNLSQISSEHVLNELRSNGNSQSLAFAELLGHVGFKFSPPTETSDSSQRATPTRLAFDQSLRQLSTQPHSLQSLARQVIRQQLLRTLQADFQLHAKYPPTGESSTLARIVDEELCMPQTLKRYLSEFSDVPAMRGAHLTSQIIRSAESWD</sequence>
<evidence type="ECO:0000256" key="2">
    <source>
        <dbReference type="ARBA" id="ARBA00023043"/>
    </source>
</evidence>
<dbReference type="SUPFAM" id="SSF48403">
    <property type="entry name" value="Ankyrin repeat"/>
    <property type="match status" value="2"/>
</dbReference>
<evidence type="ECO:0000313" key="4">
    <source>
        <dbReference type="Proteomes" id="UP000694904"/>
    </source>
</evidence>
<gene>
    <name evidence="5" type="primary">LOC108610442</name>
</gene>
<proteinExistence type="predicted"/>
<feature type="repeat" description="ANK" evidence="3">
    <location>
        <begin position="219"/>
        <end position="251"/>
    </location>
</feature>
<dbReference type="InterPro" id="IPR036770">
    <property type="entry name" value="Ankyrin_rpt-contain_sf"/>
</dbReference>
<evidence type="ECO:0000256" key="3">
    <source>
        <dbReference type="PROSITE-ProRule" id="PRU00023"/>
    </source>
</evidence>
<dbReference type="RefSeq" id="XP_017858028.1">
    <property type="nucleotide sequence ID" value="XM_018002539.1"/>
</dbReference>
<dbReference type="Pfam" id="PF13857">
    <property type="entry name" value="Ank_5"/>
    <property type="match status" value="1"/>
</dbReference>